<feature type="transmembrane region" description="Helical" evidence="1">
    <location>
        <begin position="12"/>
        <end position="32"/>
    </location>
</feature>
<comment type="caution">
    <text evidence="2">The sequence shown here is derived from an EMBL/GenBank/DDBJ whole genome shotgun (WGS) entry which is preliminary data.</text>
</comment>
<proteinExistence type="predicted"/>
<keyword evidence="1" id="KW-0472">Membrane</keyword>
<evidence type="ECO:0000256" key="1">
    <source>
        <dbReference type="SAM" id="Phobius"/>
    </source>
</evidence>
<sequence length="157" mass="18194">MIFSTLEYILTHISFSTVSVVITLQLITLLINEIVGLHDSFEKGIIITFFCLTRLLVTHWIYSKHFTLSDLYELLIFLCNNRAKCYFDPRICYFGSLNGNASIRNISIRPPISVVNDACKYDGLGLCSSFMRIIIINSTFNHCISKRYIKKRYNKDF</sequence>
<keyword evidence="3" id="KW-1185">Reference proteome</keyword>
<reference evidence="2" key="1">
    <citation type="submission" date="2022-04" db="EMBL/GenBank/DDBJ databases">
        <title>Carnegiea gigantea Genome sequencing and assembly v2.</title>
        <authorList>
            <person name="Copetti D."/>
            <person name="Sanderson M.J."/>
            <person name="Burquez A."/>
            <person name="Wojciechowski M.F."/>
        </authorList>
    </citation>
    <scope>NUCLEOTIDE SEQUENCE</scope>
    <source>
        <strain evidence="2">SGP5-SGP5p</strain>
        <tissue evidence="2">Aerial part</tissue>
    </source>
</reference>
<accession>A0A9Q1K7N3</accession>
<dbReference type="OrthoDB" id="1640at2759"/>
<dbReference type="AlphaFoldDB" id="A0A9Q1K7N3"/>
<evidence type="ECO:0000313" key="2">
    <source>
        <dbReference type="EMBL" id="KAJ8438187.1"/>
    </source>
</evidence>
<keyword evidence="1" id="KW-1133">Transmembrane helix</keyword>
<dbReference type="Proteomes" id="UP001153076">
    <property type="component" value="Unassembled WGS sequence"/>
</dbReference>
<name>A0A9Q1K7N3_9CARY</name>
<protein>
    <submittedName>
        <fullName evidence="2">Uncharacterized protein</fullName>
    </submittedName>
</protein>
<evidence type="ECO:0000313" key="3">
    <source>
        <dbReference type="Proteomes" id="UP001153076"/>
    </source>
</evidence>
<dbReference type="EMBL" id="JAKOGI010000266">
    <property type="protein sequence ID" value="KAJ8438187.1"/>
    <property type="molecule type" value="Genomic_DNA"/>
</dbReference>
<keyword evidence="1" id="KW-0812">Transmembrane</keyword>
<organism evidence="2 3">
    <name type="scientific">Carnegiea gigantea</name>
    <dbReference type="NCBI Taxonomy" id="171969"/>
    <lineage>
        <taxon>Eukaryota</taxon>
        <taxon>Viridiplantae</taxon>
        <taxon>Streptophyta</taxon>
        <taxon>Embryophyta</taxon>
        <taxon>Tracheophyta</taxon>
        <taxon>Spermatophyta</taxon>
        <taxon>Magnoliopsida</taxon>
        <taxon>eudicotyledons</taxon>
        <taxon>Gunneridae</taxon>
        <taxon>Pentapetalae</taxon>
        <taxon>Caryophyllales</taxon>
        <taxon>Cactineae</taxon>
        <taxon>Cactaceae</taxon>
        <taxon>Cactoideae</taxon>
        <taxon>Echinocereeae</taxon>
        <taxon>Carnegiea</taxon>
    </lineage>
</organism>
<feature type="transmembrane region" description="Helical" evidence="1">
    <location>
        <begin position="44"/>
        <end position="62"/>
    </location>
</feature>
<gene>
    <name evidence="2" type="ORF">Cgig2_001905</name>
</gene>